<proteinExistence type="predicted"/>
<evidence type="ECO:0000313" key="2">
    <source>
        <dbReference type="Proteomes" id="UP000554482"/>
    </source>
</evidence>
<protein>
    <submittedName>
        <fullName evidence="1">Uncharacterized protein</fullName>
    </submittedName>
</protein>
<organism evidence="1 2">
    <name type="scientific">Thalictrum thalictroides</name>
    <name type="common">Rue-anemone</name>
    <name type="synonym">Anemone thalictroides</name>
    <dbReference type="NCBI Taxonomy" id="46969"/>
    <lineage>
        <taxon>Eukaryota</taxon>
        <taxon>Viridiplantae</taxon>
        <taxon>Streptophyta</taxon>
        <taxon>Embryophyta</taxon>
        <taxon>Tracheophyta</taxon>
        <taxon>Spermatophyta</taxon>
        <taxon>Magnoliopsida</taxon>
        <taxon>Ranunculales</taxon>
        <taxon>Ranunculaceae</taxon>
        <taxon>Thalictroideae</taxon>
        <taxon>Thalictrum</taxon>
    </lineage>
</organism>
<dbReference type="EMBL" id="JABWDY010011190">
    <property type="protein sequence ID" value="KAF5200026.1"/>
    <property type="molecule type" value="Genomic_DNA"/>
</dbReference>
<dbReference type="Proteomes" id="UP000554482">
    <property type="component" value="Unassembled WGS sequence"/>
</dbReference>
<keyword evidence="2" id="KW-1185">Reference proteome</keyword>
<accession>A0A7J6WRN9</accession>
<name>A0A7J6WRN9_THATH</name>
<reference evidence="1 2" key="1">
    <citation type="submission" date="2020-06" db="EMBL/GenBank/DDBJ databases">
        <title>Transcriptomic and genomic resources for Thalictrum thalictroides and T. hernandezii: Facilitating candidate gene discovery in an emerging model plant lineage.</title>
        <authorList>
            <person name="Arias T."/>
            <person name="Riano-Pachon D.M."/>
            <person name="Di Stilio V.S."/>
        </authorList>
    </citation>
    <scope>NUCLEOTIDE SEQUENCE [LARGE SCALE GENOMIC DNA]</scope>
    <source>
        <strain evidence="2">cv. WT478/WT964</strain>
        <tissue evidence="1">Leaves</tissue>
    </source>
</reference>
<evidence type="ECO:0000313" key="1">
    <source>
        <dbReference type="EMBL" id="KAF5200026.1"/>
    </source>
</evidence>
<sequence length="107" mass="12015">MKIIVVVGDAAAKLFTILAIQVYNASTALKTVYNYSGCRRCSKTCSHAKLVAIQVHAESSTWATLFKTDCGTFRTRFGNSTVNDNFHITIYRPPFDLYTHCYLVIQL</sequence>
<gene>
    <name evidence="1" type="ORF">FRX31_010391</name>
</gene>
<comment type="caution">
    <text evidence="1">The sequence shown here is derived from an EMBL/GenBank/DDBJ whole genome shotgun (WGS) entry which is preliminary data.</text>
</comment>
<dbReference type="AlphaFoldDB" id="A0A7J6WRN9"/>